<keyword evidence="4" id="KW-0433">Leucine-rich repeat</keyword>
<dbReference type="PANTHER" id="PTHR27004">
    <property type="entry name" value="RECEPTOR-LIKE PROTEIN 12 ISOFORM X1"/>
    <property type="match status" value="1"/>
</dbReference>
<keyword evidence="5" id="KW-0812">Transmembrane</keyword>
<dbReference type="EMBL" id="JAEACU010000009">
    <property type="protein sequence ID" value="KAH7518762.1"/>
    <property type="molecule type" value="Genomic_DNA"/>
</dbReference>
<protein>
    <submittedName>
        <fullName evidence="11">Uncharacterized protein</fullName>
    </submittedName>
</protein>
<evidence type="ECO:0000256" key="4">
    <source>
        <dbReference type="ARBA" id="ARBA00022614"/>
    </source>
</evidence>
<keyword evidence="7" id="KW-1133">Transmembrane helix</keyword>
<name>A0A978UV62_ZIZJJ</name>
<evidence type="ECO:0000256" key="2">
    <source>
        <dbReference type="ARBA" id="ARBA00009592"/>
    </source>
</evidence>
<dbReference type="PANTHER" id="PTHR27004:SF428">
    <property type="entry name" value="OS01G0160600 PROTEIN"/>
    <property type="match status" value="1"/>
</dbReference>
<evidence type="ECO:0000256" key="7">
    <source>
        <dbReference type="ARBA" id="ARBA00022989"/>
    </source>
</evidence>
<comment type="similarity">
    <text evidence="2">Belongs to the RLP family.</text>
</comment>
<dbReference type="Proteomes" id="UP000813462">
    <property type="component" value="Unassembled WGS sequence"/>
</dbReference>
<keyword evidence="8" id="KW-0472">Membrane</keyword>
<evidence type="ECO:0000256" key="3">
    <source>
        <dbReference type="ARBA" id="ARBA00022475"/>
    </source>
</evidence>
<keyword evidence="3" id="KW-1003">Cell membrane</keyword>
<gene>
    <name evidence="11" type="ORF">FEM48_Zijuj09G0205500</name>
</gene>
<dbReference type="InterPro" id="IPR032675">
    <property type="entry name" value="LRR_dom_sf"/>
</dbReference>
<organism evidence="11 12">
    <name type="scientific">Ziziphus jujuba var. spinosa</name>
    <dbReference type="NCBI Taxonomy" id="714518"/>
    <lineage>
        <taxon>Eukaryota</taxon>
        <taxon>Viridiplantae</taxon>
        <taxon>Streptophyta</taxon>
        <taxon>Embryophyta</taxon>
        <taxon>Tracheophyta</taxon>
        <taxon>Spermatophyta</taxon>
        <taxon>Magnoliopsida</taxon>
        <taxon>eudicotyledons</taxon>
        <taxon>Gunneridae</taxon>
        <taxon>Pentapetalae</taxon>
        <taxon>rosids</taxon>
        <taxon>fabids</taxon>
        <taxon>Rosales</taxon>
        <taxon>Rhamnaceae</taxon>
        <taxon>Paliureae</taxon>
        <taxon>Ziziphus</taxon>
    </lineage>
</organism>
<keyword evidence="6" id="KW-0677">Repeat</keyword>
<dbReference type="Gene3D" id="3.80.10.10">
    <property type="entry name" value="Ribonuclease Inhibitor"/>
    <property type="match status" value="1"/>
</dbReference>
<dbReference type="InterPro" id="IPR001611">
    <property type="entry name" value="Leu-rich_rpt"/>
</dbReference>
<keyword evidence="9" id="KW-0675">Receptor</keyword>
<dbReference type="SUPFAM" id="SSF52058">
    <property type="entry name" value="L domain-like"/>
    <property type="match status" value="1"/>
</dbReference>
<evidence type="ECO:0000313" key="11">
    <source>
        <dbReference type="EMBL" id="KAH7518762.1"/>
    </source>
</evidence>
<evidence type="ECO:0000256" key="5">
    <source>
        <dbReference type="ARBA" id="ARBA00022692"/>
    </source>
</evidence>
<dbReference type="GO" id="GO:0005886">
    <property type="term" value="C:plasma membrane"/>
    <property type="evidence" value="ECO:0007669"/>
    <property type="project" value="UniProtKB-SubCell"/>
</dbReference>
<dbReference type="Pfam" id="PF00560">
    <property type="entry name" value="LRR_1"/>
    <property type="match status" value="1"/>
</dbReference>
<sequence>MPGNLKSLKVLNFSHNKLMDLLLPSLENLIVLKSLVLSSYLIVGGIPQQLKDITSLAVLNLSNSRLIGSIPCGKQSDTFENNSYSENFGLYGFPLSKICSSNIDHEARQQGDH</sequence>
<reference evidence="11" key="1">
    <citation type="journal article" date="2021" name="Front. Plant Sci.">
        <title>Chromosome-Scale Genome Assembly for Chinese Sour Jujube and Insights Into Its Genome Evolution and Domestication Signature.</title>
        <authorList>
            <person name="Shen L.-Y."/>
            <person name="Luo H."/>
            <person name="Wang X.-L."/>
            <person name="Wang X.-M."/>
            <person name="Qiu X.-J."/>
            <person name="Liu H."/>
            <person name="Zhou S.-S."/>
            <person name="Jia K.-H."/>
            <person name="Nie S."/>
            <person name="Bao Y.-T."/>
            <person name="Zhang R.-G."/>
            <person name="Yun Q.-Z."/>
            <person name="Chai Y.-H."/>
            <person name="Lu J.-Y."/>
            <person name="Li Y."/>
            <person name="Zhao S.-W."/>
            <person name="Mao J.-F."/>
            <person name="Jia S.-G."/>
            <person name="Mao Y.-M."/>
        </authorList>
    </citation>
    <scope>NUCLEOTIDE SEQUENCE</scope>
    <source>
        <strain evidence="11">AT0</strain>
        <tissue evidence="11">Leaf</tissue>
    </source>
</reference>
<comment type="caution">
    <text evidence="11">The sequence shown here is derived from an EMBL/GenBank/DDBJ whole genome shotgun (WGS) entry which is preliminary data.</text>
</comment>
<keyword evidence="10" id="KW-0325">Glycoprotein</keyword>
<dbReference type="PROSITE" id="PS51450">
    <property type="entry name" value="LRR"/>
    <property type="match status" value="1"/>
</dbReference>
<evidence type="ECO:0000313" key="12">
    <source>
        <dbReference type="Proteomes" id="UP000813462"/>
    </source>
</evidence>
<evidence type="ECO:0000256" key="10">
    <source>
        <dbReference type="ARBA" id="ARBA00023180"/>
    </source>
</evidence>
<evidence type="ECO:0000256" key="8">
    <source>
        <dbReference type="ARBA" id="ARBA00023136"/>
    </source>
</evidence>
<proteinExistence type="inferred from homology"/>
<accession>A0A978UV62</accession>
<evidence type="ECO:0000256" key="9">
    <source>
        <dbReference type="ARBA" id="ARBA00023170"/>
    </source>
</evidence>
<evidence type="ECO:0000256" key="6">
    <source>
        <dbReference type="ARBA" id="ARBA00022737"/>
    </source>
</evidence>
<evidence type="ECO:0000256" key="1">
    <source>
        <dbReference type="ARBA" id="ARBA00004251"/>
    </source>
</evidence>
<dbReference type="AlphaFoldDB" id="A0A978UV62"/>
<comment type="subcellular location">
    <subcellularLocation>
        <location evidence="1">Cell membrane</location>
        <topology evidence="1">Single-pass type I membrane protein</topology>
    </subcellularLocation>
</comment>